<evidence type="ECO:0000259" key="2">
    <source>
        <dbReference type="Pfam" id="PF08759"/>
    </source>
</evidence>
<dbReference type="InterPro" id="IPR014869">
    <property type="entry name" value="GT-D"/>
</dbReference>
<protein>
    <submittedName>
        <fullName evidence="3">GT-D fold domain-containing glycosyltransferase</fullName>
    </submittedName>
</protein>
<feature type="coiled-coil region" evidence="1">
    <location>
        <begin position="70"/>
        <end position="97"/>
    </location>
</feature>
<evidence type="ECO:0000313" key="3">
    <source>
        <dbReference type="EMBL" id="MCK9795025.1"/>
    </source>
</evidence>
<dbReference type="RefSeq" id="WP_416344878.1">
    <property type="nucleotide sequence ID" value="NZ_JALQCY010000004.1"/>
</dbReference>
<feature type="coiled-coil region" evidence="1">
    <location>
        <begin position="14"/>
        <end position="41"/>
    </location>
</feature>
<feature type="domain" description="Glycosyltransferase GT-D fold" evidence="2">
    <location>
        <begin position="131"/>
        <end position="323"/>
    </location>
</feature>
<reference evidence="3 4" key="1">
    <citation type="submission" date="2022-02" db="EMBL/GenBank/DDBJ databases">
        <title>The car tank lid bacteriome: a reservoir of bacteria with potential in bioremediation of fuel.</title>
        <authorList>
            <person name="Vidal-Verdu A."/>
            <person name="Gomez-Martinez D."/>
            <person name="Latorre-Perez A."/>
            <person name="Pereto J."/>
            <person name="Porcar M."/>
        </authorList>
    </citation>
    <scope>NUCLEOTIDE SEQUENCE [LARGE SCALE GENOMIC DNA]</scope>
    <source>
        <strain evidence="3 4">4D.3</strain>
    </source>
</reference>
<dbReference type="EMBL" id="JALQCY010000004">
    <property type="protein sequence ID" value="MCK9795025.1"/>
    <property type="molecule type" value="Genomic_DNA"/>
</dbReference>
<gene>
    <name evidence="3" type="ORF">M1843_14835</name>
</gene>
<name>A0ABT0J695_9MICO</name>
<keyword evidence="4" id="KW-1185">Reference proteome</keyword>
<accession>A0ABT0J695</accession>
<dbReference type="Proteomes" id="UP001651050">
    <property type="component" value="Unassembled WGS sequence"/>
</dbReference>
<organism evidence="3 4">
    <name type="scientific">Isoptericola peretonis</name>
    <dbReference type="NCBI Taxonomy" id="2918523"/>
    <lineage>
        <taxon>Bacteria</taxon>
        <taxon>Bacillati</taxon>
        <taxon>Actinomycetota</taxon>
        <taxon>Actinomycetes</taxon>
        <taxon>Micrococcales</taxon>
        <taxon>Promicromonosporaceae</taxon>
        <taxon>Isoptericola</taxon>
    </lineage>
</organism>
<keyword evidence="1" id="KW-0175">Coiled coil</keyword>
<comment type="caution">
    <text evidence="3">The sequence shown here is derived from an EMBL/GenBank/DDBJ whole genome shotgun (WGS) entry which is preliminary data.</text>
</comment>
<dbReference type="Pfam" id="PF08759">
    <property type="entry name" value="GT-D"/>
    <property type="match status" value="1"/>
</dbReference>
<evidence type="ECO:0000313" key="4">
    <source>
        <dbReference type="Proteomes" id="UP001651050"/>
    </source>
</evidence>
<proteinExistence type="predicted"/>
<evidence type="ECO:0000256" key="1">
    <source>
        <dbReference type="SAM" id="Coils"/>
    </source>
</evidence>
<sequence>MGEPMDRWAPRRWARAAKGALSDLRRTAAATERQVEIARRAKRSTEQLSKSMAATARTTQQQLDVVASTLRAQHQLLEQLRADAAKIEAEVRTIRVAGTASTMRAVHDFAATRVLTYRETLESLARDELSFARFGDGELRLMVDPLYRLGFQGNSVALREALRSTLQRQDDSLLVGWPRAFWTPHNTTVWSIVWDDVQPLVPPTGRFGNSHVSRPDCFEELGEEAVELWRQVWQGRHVTIVTGEGSRFDLVPQLFDNLAGHDVVHSTPRNAFADLERLEREILDRRSSDLHLVSLGPAGTVLAARLAAAGVRAIDIGHISNSYLYVFEGETYPESLPGVRRARTSAGRA</sequence>